<dbReference type="SUPFAM" id="SSF81321">
    <property type="entry name" value="Family A G protein-coupled receptor-like"/>
    <property type="match status" value="1"/>
</dbReference>
<evidence type="ECO:0000256" key="5">
    <source>
        <dbReference type="ARBA" id="ARBA00023040"/>
    </source>
</evidence>
<feature type="transmembrane region" description="Helical" evidence="11">
    <location>
        <begin position="64"/>
        <end position="86"/>
    </location>
</feature>
<organism evidence="13 14">
    <name type="scientific">Bugula neritina</name>
    <name type="common">Brown bryozoan</name>
    <name type="synonym">Sertularia neritina</name>
    <dbReference type="NCBI Taxonomy" id="10212"/>
    <lineage>
        <taxon>Eukaryota</taxon>
        <taxon>Metazoa</taxon>
        <taxon>Spiralia</taxon>
        <taxon>Lophotrochozoa</taxon>
        <taxon>Bryozoa</taxon>
        <taxon>Gymnolaemata</taxon>
        <taxon>Cheilostomatida</taxon>
        <taxon>Flustrina</taxon>
        <taxon>Buguloidea</taxon>
        <taxon>Bugulidae</taxon>
        <taxon>Bugula</taxon>
    </lineage>
</organism>
<feature type="transmembrane region" description="Helical" evidence="11">
    <location>
        <begin position="98"/>
        <end position="118"/>
    </location>
</feature>
<evidence type="ECO:0000256" key="1">
    <source>
        <dbReference type="ARBA" id="ARBA00004141"/>
    </source>
</evidence>
<dbReference type="SMART" id="SM01381">
    <property type="entry name" value="7TM_GPCR_Srsx"/>
    <property type="match status" value="1"/>
</dbReference>
<dbReference type="GO" id="GO:0004983">
    <property type="term" value="F:neuropeptide Y receptor activity"/>
    <property type="evidence" value="ECO:0007669"/>
    <property type="project" value="InterPro"/>
</dbReference>
<dbReference type="Pfam" id="PF00001">
    <property type="entry name" value="7tm_1"/>
    <property type="match status" value="1"/>
</dbReference>
<dbReference type="EMBL" id="VXIV02001593">
    <property type="protein sequence ID" value="KAF6031520.1"/>
    <property type="molecule type" value="Genomic_DNA"/>
</dbReference>
<gene>
    <name evidence="13" type="ORF">EB796_010152</name>
</gene>
<dbReference type="PANTHER" id="PTHR45695">
    <property type="entry name" value="LEUCOKININ RECEPTOR-RELATED"/>
    <property type="match status" value="1"/>
</dbReference>
<keyword evidence="4 11" id="KW-1133">Transmembrane helix</keyword>
<comment type="subcellular location">
    <subcellularLocation>
        <location evidence="1">Membrane</location>
        <topology evidence="1">Multi-pass membrane protein</topology>
    </subcellularLocation>
</comment>
<dbReference type="Gene3D" id="1.20.1070.10">
    <property type="entry name" value="Rhodopsin 7-helix transmembrane proteins"/>
    <property type="match status" value="1"/>
</dbReference>
<dbReference type="PRINTS" id="PR01012">
    <property type="entry name" value="NRPEPTIDEYR"/>
</dbReference>
<dbReference type="AlphaFoldDB" id="A0A7J7JYN6"/>
<accession>A0A7J7JYN6</accession>
<evidence type="ECO:0000256" key="6">
    <source>
        <dbReference type="ARBA" id="ARBA00023136"/>
    </source>
</evidence>
<dbReference type="PANTHER" id="PTHR45695:SF15">
    <property type="entry name" value="OPSIN RH2"/>
    <property type="match status" value="1"/>
</dbReference>
<dbReference type="InterPro" id="IPR017452">
    <property type="entry name" value="GPCR_Rhodpsn_7TM"/>
</dbReference>
<feature type="transmembrane region" description="Helical" evidence="11">
    <location>
        <begin position="138"/>
        <end position="156"/>
    </location>
</feature>
<keyword evidence="8 9" id="KW-0807">Transducer</keyword>
<evidence type="ECO:0000313" key="13">
    <source>
        <dbReference type="EMBL" id="KAF6031520.1"/>
    </source>
</evidence>
<sequence length="462" mass="52391">MLRMSVDESTQFPDSSYYQYYNESGNNMTAVLLPYEYFSEYTFEEYGEVLAVTDTELKKLSPAMISYIVIFLLGAVGNSLVIYCVAKYKRMKSNTNQLLLSLACADLMVVLICIPVKFAKLFSYGWVFGPIMCKLTHYIQTWSMVTSVMTLTAISVERYYAISQPLRAKSVCTTNHARAVILSIWIFASALSLPVIFVQNYHAIGLITPIYSCDKSYVNDREKELLVQGYEMYMMALMFVVPVIVMLCTYIGVCVQLWAATDRITKISEPSTPENGSPKLQTCVSRQESRATNESVYKMSRQVHNSKEAKIRWQVLKMLFVVVIIFILCWCPLLTYNIIVAVGLVKPYVPHQYPYATHLNRAFSLLAYANSCLNPIVYGFMSRYFRKSFKQALSSCCLLRRSRYRSCRSKKYTDRSSSSLRRYGDVGCGTDAAKRNTITTLAADSTLSRSPPVSPNGTYSAK</sequence>
<evidence type="ECO:0000313" key="14">
    <source>
        <dbReference type="Proteomes" id="UP000593567"/>
    </source>
</evidence>
<dbReference type="Proteomes" id="UP000593567">
    <property type="component" value="Unassembled WGS sequence"/>
</dbReference>
<dbReference type="PROSITE" id="PS50262">
    <property type="entry name" value="G_PROTEIN_RECEP_F1_2"/>
    <property type="match status" value="1"/>
</dbReference>
<protein>
    <recommendedName>
        <fullName evidence="12">G-protein coupled receptors family 1 profile domain-containing protein</fullName>
    </recommendedName>
</protein>
<feature type="region of interest" description="Disordered" evidence="10">
    <location>
        <begin position="443"/>
        <end position="462"/>
    </location>
</feature>
<dbReference type="OrthoDB" id="2132067at2759"/>
<dbReference type="PROSITE" id="PS00237">
    <property type="entry name" value="G_PROTEIN_RECEP_F1_1"/>
    <property type="match status" value="1"/>
</dbReference>
<dbReference type="GO" id="GO:0005886">
    <property type="term" value="C:plasma membrane"/>
    <property type="evidence" value="ECO:0007669"/>
    <property type="project" value="TreeGrafter"/>
</dbReference>
<evidence type="ECO:0000256" key="11">
    <source>
        <dbReference type="SAM" id="Phobius"/>
    </source>
</evidence>
<evidence type="ECO:0000256" key="9">
    <source>
        <dbReference type="RuleBase" id="RU000688"/>
    </source>
</evidence>
<evidence type="ECO:0000259" key="12">
    <source>
        <dbReference type="PROSITE" id="PS50262"/>
    </source>
</evidence>
<evidence type="ECO:0000256" key="10">
    <source>
        <dbReference type="SAM" id="MobiDB-lite"/>
    </source>
</evidence>
<comment type="similarity">
    <text evidence="2 9">Belongs to the G-protein coupled receptor 1 family.</text>
</comment>
<keyword evidence="7 9" id="KW-0675">Receptor</keyword>
<dbReference type="InterPro" id="IPR000611">
    <property type="entry name" value="NPY_rcpt"/>
</dbReference>
<evidence type="ECO:0000256" key="4">
    <source>
        <dbReference type="ARBA" id="ARBA00022989"/>
    </source>
</evidence>
<evidence type="ECO:0000256" key="3">
    <source>
        <dbReference type="ARBA" id="ARBA00022692"/>
    </source>
</evidence>
<reference evidence="13" key="1">
    <citation type="submission" date="2020-06" db="EMBL/GenBank/DDBJ databases">
        <title>Draft genome of Bugula neritina, a colonial animal packing powerful symbionts and potential medicines.</title>
        <authorList>
            <person name="Rayko M."/>
        </authorList>
    </citation>
    <scope>NUCLEOTIDE SEQUENCE [LARGE SCALE GENOMIC DNA]</scope>
    <source>
        <strain evidence="13">Kwan_BN1</strain>
    </source>
</reference>
<evidence type="ECO:0000256" key="8">
    <source>
        <dbReference type="ARBA" id="ARBA00023224"/>
    </source>
</evidence>
<keyword evidence="6 11" id="KW-0472">Membrane</keyword>
<feature type="transmembrane region" description="Helical" evidence="11">
    <location>
        <begin position="319"/>
        <end position="342"/>
    </location>
</feature>
<feature type="transmembrane region" description="Helical" evidence="11">
    <location>
        <begin position="177"/>
        <end position="197"/>
    </location>
</feature>
<proteinExistence type="inferred from homology"/>
<keyword evidence="5 9" id="KW-0297">G-protein coupled receptor</keyword>
<evidence type="ECO:0000256" key="2">
    <source>
        <dbReference type="ARBA" id="ARBA00010663"/>
    </source>
</evidence>
<feature type="transmembrane region" description="Helical" evidence="11">
    <location>
        <begin position="362"/>
        <end position="381"/>
    </location>
</feature>
<comment type="caution">
    <text evidence="13">The sequence shown here is derived from an EMBL/GenBank/DDBJ whole genome shotgun (WGS) entry which is preliminary data.</text>
</comment>
<feature type="domain" description="G-protein coupled receptors family 1 profile" evidence="12">
    <location>
        <begin position="77"/>
        <end position="378"/>
    </location>
</feature>
<dbReference type="InterPro" id="IPR000276">
    <property type="entry name" value="GPCR_Rhodpsn"/>
</dbReference>
<feature type="transmembrane region" description="Helical" evidence="11">
    <location>
        <begin position="232"/>
        <end position="259"/>
    </location>
</feature>
<name>A0A7J7JYN6_BUGNE</name>
<evidence type="ECO:0000256" key="7">
    <source>
        <dbReference type="ARBA" id="ARBA00023170"/>
    </source>
</evidence>
<dbReference type="PRINTS" id="PR00237">
    <property type="entry name" value="GPCRRHODOPSN"/>
</dbReference>
<keyword evidence="3 9" id="KW-0812">Transmembrane</keyword>
<keyword evidence="14" id="KW-1185">Reference proteome</keyword>